<name>A0A367E7M7_9ACTN</name>
<dbReference type="Proteomes" id="UP000253507">
    <property type="component" value="Unassembled WGS sequence"/>
</dbReference>
<accession>A0A367E7M7</accession>
<evidence type="ECO:0000256" key="1">
    <source>
        <dbReference type="SAM" id="MobiDB-lite"/>
    </source>
</evidence>
<reference evidence="2 3" key="1">
    <citation type="submission" date="2018-06" db="EMBL/GenBank/DDBJ databases">
        <title>Streptomyces reniochalinae sp. nov. and Streptomyces diacarnus sp. nov. from marine sponges.</title>
        <authorList>
            <person name="Li L."/>
        </authorList>
    </citation>
    <scope>NUCLEOTIDE SEQUENCE [LARGE SCALE GENOMIC DNA]</scope>
    <source>
        <strain evidence="2 3">LHW50302</strain>
    </source>
</reference>
<proteinExistence type="predicted"/>
<feature type="compositionally biased region" description="Polar residues" evidence="1">
    <location>
        <begin position="122"/>
        <end position="137"/>
    </location>
</feature>
<dbReference type="AlphaFoldDB" id="A0A367E7M7"/>
<keyword evidence="3" id="KW-1185">Reference proteome</keyword>
<dbReference type="RefSeq" id="WP_114019056.1">
    <property type="nucleotide sequence ID" value="NZ_QOIM01000047.1"/>
</dbReference>
<evidence type="ECO:0000313" key="3">
    <source>
        <dbReference type="Proteomes" id="UP000253507"/>
    </source>
</evidence>
<comment type="caution">
    <text evidence="2">The sequence shown here is derived from an EMBL/GenBank/DDBJ whole genome shotgun (WGS) entry which is preliminary data.</text>
</comment>
<feature type="compositionally biased region" description="Low complexity" evidence="1">
    <location>
        <begin position="80"/>
        <end position="104"/>
    </location>
</feature>
<organism evidence="2 3">
    <name type="scientific">Streptomyces reniochalinae</name>
    <dbReference type="NCBI Taxonomy" id="2250578"/>
    <lineage>
        <taxon>Bacteria</taxon>
        <taxon>Bacillati</taxon>
        <taxon>Actinomycetota</taxon>
        <taxon>Actinomycetes</taxon>
        <taxon>Kitasatosporales</taxon>
        <taxon>Streptomycetaceae</taxon>
        <taxon>Streptomyces</taxon>
    </lineage>
</organism>
<dbReference type="EMBL" id="QOIM01000047">
    <property type="protein sequence ID" value="RCG13759.1"/>
    <property type="molecule type" value="Genomic_DNA"/>
</dbReference>
<feature type="region of interest" description="Disordered" evidence="1">
    <location>
        <begin position="33"/>
        <end position="137"/>
    </location>
</feature>
<feature type="compositionally biased region" description="Pro residues" evidence="1">
    <location>
        <begin position="58"/>
        <end position="79"/>
    </location>
</feature>
<sequence>MPADSSPASPIYNSLIEEHGDVLAEVRETAQALQQEAEQALDFSPVHSRHPDTGRPQEPTPASPPPASGSAPGPAPAPSAAPAVAPASAEPGASTGAPAATPAGPRERPRRPRPLGQRAQPEQQPHTTPPAQDSHQG</sequence>
<evidence type="ECO:0000313" key="2">
    <source>
        <dbReference type="EMBL" id="RCG13759.1"/>
    </source>
</evidence>
<gene>
    <name evidence="2" type="ORF">DQ392_31185</name>
</gene>
<protein>
    <submittedName>
        <fullName evidence="2">Uncharacterized protein</fullName>
    </submittedName>
</protein>